<comment type="pathway">
    <text evidence="14">Amino-acid biosynthesis.</text>
</comment>
<evidence type="ECO:0000256" key="10">
    <source>
        <dbReference type="ARBA" id="ARBA00023004"/>
    </source>
</evidence>
<proteinExistence type="inferred from homology"/>
<evidence type="ECO:0000256" key="9">
    <source>
        <dbReference type="ARBA" id="ARBA00023002"/>
    </source>
</evidence>
<evidence type="ECO:0000256" key="13">
    <source>
        <dbReference type="ARBA" id="ARBA00023291"/>
    </source>
</evidence>
<evidence type="ECO:0000256" key="1">
    <source>
        <dbReference type="ARBA" id="ARBA00001917"/>
    </source>
</evidence>
<dbReference type="InterPro" id="IPR006982">
    <property type="entry name" value="Glu_synth_centr_N"/>
</dbReference>
<keyword evidence="9" id="KW-0560">Oxidoreductase</keyword>
<dbReference type="SUPFAM" id="SSF51395">
    <property type="entry name" value="FMN-linked oxidoreductases"/>
    <property type="match status" value="1"/>
</dbReference>
<dbReference type="Gene3D" id="2.160.20.60">
    <property type="entry name" value="Glutamate synthase, alpha subunit, C-terminal domain"/>
    <property type="match status" value="1"/>
</dbReference>
<keyword evidence="13" id="KW-0003">3Fe-4S</keyword>
<dbReference type="Pfam" id="PF00310">
    <property type="entry name" value="GATase_2"/>
    <property type="match status" value="1"/>
</dbReference>
<evidence type="ECO:0000259" key="15">
    <source>
        <dbReference type="PROSITE" id="PS51278"/>
    </source>
</evidence>
<dbReference type="InterPro" id="IPR002932">
    <property type="entry name" value="Glu_synthdom"/>
</dbReference>
<evidence type="ECO:0000313" key="17">
    <source>
        <dbReference type="Proteomes" id="UP000658258"/>
    </source>
</evidence>
<dbReference type="PROSITE" id="PS51278">
    <property type="entry name" value="GATASE_TYPE_2"/>
    <property type="match status" value="1"/>
</dbReference>
<keyword evidence="4" id="KW-0028">Amino-acid biosynthesis</keyword>
<dbReference type="CDD" id="cd00713">
    <property type="entry name" value="GltS"/>
    <property type="match status" value="1"/>
</dbReference>
<keyword evidence="12" id="KW-0314">Glutamate biosynthesis</keyword>
<dbReference type="CDD" id="cd00982">
    <property type="entry name" value="gltB_C"/>
    <property type="match status" value="1"/>
</dbReference>
<comment type="cofactor">
    <cofactor evidence="2">
        <name>[3Fe-4S] cluster</name>
        <dbReference type="ChEBI" id="CHEBI:21137"/>
    </cofactor>
</comment>
<dbReference type="Pfam" id="PF04898">
    <property type="entry name" value="Glu_syn_central"/>
    <property type="match status" value="1"/>
</dbReference>
<dbReference type="InterPro" id="IPR036485">
    <property type="entry name" value="Glu_synth_asu_C_sf"/>
</dbReference>
<dbReference type="RefSeq" id="WP_189629999.1">
    <property type="nucleotide sequence ID" value="NZ_BNAG01000002.1"/>
</dbReference>
<name>A0ABQ3I9W1_9BACT</name>
<evidence type="ECO:0000256" key="6">
    <source>
        <dbReference type="ARBA" id="ARBA00022643"/>
    </source>
</evidence>
<evidence type="ECO:0000256" key="11">
    <source>
        <dbReference type="ARBA" id="ARBA00023014"/>
    </source>
</evidence>
<dbReference type="PANTHER" id="PTHR11938:SF133">
    <property type="entry name" value="GLUTAMATE SYNTHASE (NADH)"/>
    <property type="match status" value="1"/>
</dbReference>
<keyword evidence="6" id="KW-0288">FMN</keyword>
<keyword evidence="5" id="KW-0285">Flavoprotein</keyword>
<dbReference type="SUPFAM" id="SSF69336">
    <property type="entry name" value="Alpha subunit of glutamate synthase, C-terminal domain"/>
    <property type="match status" value="1"/>
</dbReference>
<evidence type="ECO:0000256" key="4">
    <source>
        <dbReference type="ARBA" id="ARBA00022605"/>
    </source>
</evidence>
<keyword evidence="11" id="KW-0411">Iron-sulfur</keyword>
<keyword evidence="8" id="KW-0315">Glutamine amidotransferase</keyword>
<dbReference type="CDD" id="cd02808">
    <property type="entry name" value="GltS_FMN"/>
    <property type="match status" value="1"/>
</dbReference>
<dbReference type="InterPro" id="IPR002489">
    <property type="entry name" value="Glu_synth_asu_C"/>
</dbReference>
<dbReference type="PANTHER" id="PTHR11938">
    <property type="entry name" value="FAD NADPH DEHYDROGENASE/OXIDOREDUCTASE"/>
    <property type="match status" value="1"/>
</dbReference>
<dbReference type="InterPro" id="IPR017932">
    <property type="entry name" value="GATase_2_dom"/>
</dbReference>
<comment type="cofactor">
    <cofactor evidence="1">
        <name>FMN</name>
        <dbReference type="ChEBI" id="CHEBI:58210"/>
    </cofactor>
</comment>
<dbReference type="SUPFAM" id="SSF56235">
    <property type="entry name" value="N-terminal nucleophile aminohydrolases (Ntn hydrolases)"/>
    <property type="match status" value="1"/>
</dbReference>
<dbReference type="EMBL" id="BNAG01000002">
    <property type="protein sequence ID" value="GHE63837.1"/>
    <property type="molecule type" value="Genomic_DNA"/>
</dbReference>
<evidence type="ECO:0000256" key="14">
    <source>
        <dbReference type="ARBA" id="ARBA00029440"/>
    </source>
</evidence>
<dbReference type="NCBIfam" id="NF008730">
    <property type="entry name" value="PRK11750.1"/>
    <property type="match status" value="1"/>
</dbReference>
<comment type="caution">
    <text evidence="16">The sequence shown here is derived from an EMBL/GenBank/DDBJ whole genome shotgun (WGS) entry which is preliminary data.</text>
</comment>
<dbReference type="InterPro" id="IPR050711">
    <property type="entry name" value="ET-N_metabolism_enzyme"/>
</dbReference>
<protein>
    <submittedName>
        <fullName evidence="16">Glutamate synthase</fullName>
    </submittedName>
</protein>
<dbReference type="Proteomes" id="UP000658258">
    <property type="component" value="Unassembled WGS sequence"/>
</dbReference>
<evidence type="ECO:0000256" key="12">
    <source>
        <dbReference type="ARBA" id="ARBA00023164"/>
    </source>
</evidence>
<keyword evidence="17" id="KW-1185">Reference proteome</keyword>
<evidence type="ECO:0000256" key="8">
    <source>
        <dbReference type="ARBA" id="ARBA00022962"/>
    </source>
</evidence>
<accession>A0ABQ3I9W1</accession>
<keyword evidence="10" id="KW-0408">Iron</keyword>
<evidence type="ECO:0000256" key="2">
    <source>
        <dbReference type="ARBA" id="ARBA00001927"/>
    </source>
</evidence>
<sequence>MSKPKGLYREEFEKDACGIGFIAQLKNQPSHSLVADALKMLHRMEHRGGVAADDKTGDGAGIHTQIPHAFFSQLAAKEGVELPDKEHYGVAMLFIPSSNTADFFSLLEEALTELNLACVWKRRVPTNGVKLGDFARSNEPEVWQYFIRGEAGYGIDLNRRLYLFRKLCEHKAAMLEGGRAFYMSSCSVHSIVYKGELRTWQLDEYYPDLSAPHFTSAFAIVHSRFSTNTLPEWRLAQPFRYIAHNGEINTIKGNINKMKSREALFRSAHFSQEELKVLLPICQAEFSDSANLDMAVELLVMGGREIERVMAMLIPPAWRENLALSPELRAFYDYHATFLEPWDGPAAVCFTDGNKVGACIDRNGLRPTRYTLTDDNRLIFASETGIVEVPPENVLKRGKLKPGQMLLVNLVEHSFEEDASIKKRLSRASDYISWNQKLIINESELGEPFQSNTHRAARPEPSDLLKAQLLFGYSKEDIKYILKPMVASGSEPIGSMGNDSPLAVFARRNAHLSNYFKQLFAQVSNPAIDPIREKAVMSLAVYLGQSNNLLEDNDPTSRKIVLEQPVLTSQKLDKLRNEPPEGFNSQYLKACYNPQKYALKEAIEQKAKEAAQWVRAGANLLVLSNKPQPNQLSIPSLLITGAVHHHLIKEGIRARVSLIIEAGDATETHHFATLIGYGASAVCPYLAIDTIRSLIEPEEEEQAVSQYIKAIGYGLRKILSKMGISTLQSYESAQIFEILGLNDEVVNLCFKGTPSRIGGKGFEELEQELIQNQQLTRSVTNSGSVLADGGIYQWRVEGEKHLFNPKTIHLLQKSTRLNDQELFRAYCREIDQQESAHVTLRSLFDFRESSAIDLKEVEPASEIMKRFATGAMSFGSISEEAHTTIAKAMNLIGAKSNSGEGGEDASRFTPGKDGLLARSSIKQVASGRFGVTTHYLINADELQIKVAQGAKPGEGGQLPGLKVDENIARIRHSTPGVTLISPPPHHDIYSIEDLAQLIFDLKNVNPKAEVSVKLVAEAGVGTIAAGVAKANADTILISGHDGGTGASPLSSIQHAGIPWEIGLAEAHQTLMRNGLRNRIKLQTDGQIKTARDLAIATMLGAEEWGVATAVLVVEGCIMMRKCHLNTCPVGIATQRPELRRLFTGEVDHIVNFFRLMAEELRYIMAQLGVKTVNELVGRTDLLAFNKDKAISKGGRVDLSALLENPLATEGAPQHKTVQQPSRIDHVLDVKLIELAQPTFRHGERVRFEQFIHNENRTTGAMLSGSFTQKFGPQGLPDGTITVDFSGTAGQSFGAFLAHGITFNLEGEANDYVGKGLSGGKLVIYPKPETTCKAADNVLIGNVALYGATRGRLYVNGQAGERFAVRNSGASAVVEGVGDHACEYMTGGRVIVLGETGKNFAAGMSGGIAYVYAANFDFQSCCNLELVQLEYPEEDDFNFLHMMLEKHHRYTNSVKAIELLSQWPLAKADFVKVIPTEYKRVMAQKRDFKNVMA</sequence>
<dbReference type="Pfam" id="PF01645">
    <property type="entry name" value="Glu_synthase"/>
    <property type="match status" value="1"/>
</dbReference>
<reference evidence="17" key="1">
    <citation type="journal article" date="2019" name="Int. J. Syst. Evol. Microbiol.">
        <title>The Global Catalogue of Microorganisms (GCM) 10K type strain sequencing project: providing services to taxonomists for standard genome sequencing and annotation.</title>
        <authorList>
            <consortium name="The Broad Institute Genomics Platform"/>
            <consortium name="The Broad Institute Genome Sequencing Center for Infectious Disease"/>
            <person name="Wu L."/>
            <person name="Ma J."/>
        </authorList>
    </citation>
    <scope>NUCLEOTIDE SEQUENCE [LARGE SCALE GENOMIC DNA]</scope>
    <source>
        <strain evidence="17">CGMCC 1.15111</strain>
    </source>
</reference>
<gene>
    <name evidence="16" type="ORF">GCM10011340_19090</name>
</gene>
<evidence type="ECO:0000256" key="7">
    <source>
        <dbReference type="ARBA" id="ARBA00022723"/>
    </source>
</evidence>
<dbReference type="Pfam" id="PF01493">
    <property type="entry name" value="GXGXG"/>
    <property type="match status" value="1"/>
</dbReference>
<keyword evidence="7" id="KW-0479">Metal-binding</keyword>
<comment type="similarity">
    <text evidence="3">Belongs to the glutamate synthase family.</text>
</comment>
<dbReference type="InterPro" id="IPR029055">
    <property type="entry name" value="Ntn_hydrolases_N"/>
</dbReference>
<evidence type="ECO:0000256" key="3">
    <source>
        <dbReference type="ARBA" id="ARBA00009716"/>
    </source>
</evidence>
<organism evidence="16 17">
    <name type="scientific">Roseivirga thermotolerans</name>
    <dbReference type="NCBI Taxonomy" id="1758176"/>
    <lineage>
        <taxon>Bacteria</taxon>
        <taxon>Pseudomonadati</taxon>
        <taxon>Bacteroidota</taxon>
        <taxon>Cytophagia</taxon>
        <taxon>Cytophagales</taxon>
        <taxon>Roseivirgaceae</taxon>
        <taxon>Roseivirga</taxon>
    </lineage>
</organism>
<dbReference type="InterPro" id="IPR013785">
    <property type="entry name" value="Aldolase_TIM"/>
</dbReference>
<dbReference type="Gene3D" id="3.20.20.70">
    <property type="entry name" value="Aldolase class I"/>
    <property type="match status" value="2"/>
</dbReference>
<evidence type="ECO:0000256" key="5">
    <source>
        <dbReference type="ARBA" id="ARBA00022630"/>
    </source>
</evidence>
<evidence type="ECO:0000313" key="16">
    <source>
        <dbReference type="EMBL" id="GHE63837.1"/>
    </source>
</evidence>
<dbReference type="Gene3D" id="3.60.20.10">
    <property type="entry name" value="Glutamine Phosphoribosylpyrophosphate, subunit 1, domain 1"/>
    <property type="match status" value="1"/>
</dbReference>
<feature type="domain" description="Glutamine amidotransferase type-2" evidence="15">
    <location>
        <begin position="17"/>
        <end position="411"/>
    </location>
</feature>